<accession>A0A267FKM2</accession>
<dbReference type="PANTHER" id="PTHR47501:SF5">
    <property type="entry name" value="HAT C-TERMINAL DIMERISATION DOMAIN-CONTAINING PROTEIN"/>
    <property type="match status" value="1"/>
</dbReference>
<organism evidence="7 8">
    <name type="scientific">Macrostomum lignano</name>
    <dbReference type="NCBI Taxonomy" id="282301"/>
    <lineage>
        <taxon>Eukaryota</taxon>
        <taxon>Metazoa</taxon>
        <taxon>Spiralia</taxon>
        <taxon>Lophotrochozoa</taxon>
        <taxon>Platyhelminthes</taxon>
        <taxon>Rhabditophora</taxon>
        <taxon>Macrostomorpha</taxon>
        <taxon>Macrostomida</taxon>
        <taxon>Macrostomidae</taxon>
        <taxon>Macrostomum</taxon>
    </lineage>
</organism>
<dbReference type="OrthoDB" id="106267at2759"/>
<dbReference type="InterPro" id="IPR003656">
    <property type="entry name" value="Znf_BED"/>
</dbReference>
<dbReference type="PANTHER" id="PTHR47501">
    <property type="entry name" value="TRANSPOSASE-RELATED"/>
    <property type="match status" value="1"/>
</dbReference>
<dbReference type="PROSITE" id="PS50808">
    <property type="entry name" value="ZF_BED"/>
    <property type="match status" value="1"/>
</dbReference>
<keyword evidence="1" id="KW-0479">Metal-binding</keyword>
<dbReference type="GO" id="GO:0003677">
    <property type="term" value="F:DNA binding"/>
    <property type="evidence" value="ECO:0007669"/>
    <property type="project" value="InterPro"/>
</dbReference>
<keyword evidence="2 4" id="KW-0863">Zinc-finger</keyword>
<gene>
    <name evidence="7" type="ORF">BOX15_Mlig021366g1</name>
</gene>
<name>A0A267FKM2_9PLAT</name>
<comment type="caution">
    <text evidence="7">The sequence shown here is derived from an EMBL/GenBank/DDBJ whole genome shotgun (WGS) entry which is preliminary data.</text>
</comment>
<dbReference type="EMBL" id="NIVC01000954">
    <property type="protein sequence ID" value="PAA74345.1"/>
    <property type="molecule type" value="Genomic_DNA"/>
</dbReference>
<dbReference type="SUPFAM" id="SSF140996">
    <property type="entry name" value="Hermes dimerisation domain"/>
    <property type="match status" value="1"/>
</dbReference>
<dbReference type="InterPro" id="IPR012337">
    <property type="entry name" value="RNaseH-like_sf"/>
</dbReference>
<dbReference type="AlphaFoldDB" id="A0A267FKM2"/>
<evidence type="ECO:0000313" key="7">
    <source>
        <dbReference type="EMBL" id="PAA74345.1"/>
    </source>
</evidence>
<reference evidence="7 8" key="1">
    <citation type="submission" date="2017-06" db="EMBL/GenBank/DDBJ databases">
        <title>A platform for efficient transgenesis in Macrostomum lignano, a flatworm model organism for stem cell research.</title>
        <authorList>
            <person name="Berezikov E."/>
        </authorList>
    </citation>
    <scope>NUCLEOTIDE SEQUENCE [LARGE SCALE GENOMIC DNA]</scope>
    <source>
        <strain evidence="7">DV1</strain>
        <tissue evidence="7">Whole organism</tissue>
    </source>
</reference>
<evidence type="ECO:0000256" key="5">
    <source>
        <dbReference type="SAM" id="MobiDB-lite"/>
    </source>
</evidence>
<evidence type="ECO:0000313" key="8">
    <source>
        <dbReference type="Proteomes" id="UP000215902"/>
    </source>
</evidence>
<dbReference type="GO" id="GO:0008270">
    <property type="term" value="F:zinc ion binding"/>
    <property type="evidence" value="ECO:0007669"/>
    <property type="project" value="UniProtKB-KW"/>
</dbReference>
<feature type="region of interest" description="Disordered" evidence="5">
    <location>
        <begin position="1"/>
        <end position="40"/>
    </location>
</feature>
<dbReference type="STRING" id="282301.A0A267FKM2"/>
<proteinExistence type="predicted"/>
<feature type="compositionally biased region" description="Low complexity" evidence="5">
    <location>
        <begin position="111"/>
        <end position="132"/>
    </location>
</feature>
<feature type="region of interest" description="Disordered" evidence="5">
    <location>
        <begin position="111"/>
        <end position="157"/>
    </location>
</feature>
<dbReference type="SUPFAM" id="SSF53098">
    <property type="entry name" value="Ribonuclease H-like"/>
    <property type="match status" value="1"/>
</dbReference>
<sequence length="809" mass="89343">MISDSDSESEYISVTASSMASPAPEPKSEQRQKNKNFKKPHPWPHLIKYFKLSHWDSETAPVFSCELCLPKKATIKGHVSSLNNLKSHISRRHSVQEKEFLQCTKMGIAKASTATSSATNTTAATSTTKNTSLQVQGQNPSTSNESFGPPSKVPRILVASPSPATTTQEQTTTSGAARHQQQLTMLQMINTGSTFQRSGQSVLQSAVDSDLVDYIVYDMAPFSTVESPNFRKFCKTLNPYKKIMSRRTLGRRVETSYVNMEQNLLKLLDGIPVVATTADCWSAHSKAYLGMTIHWLHPDNQSRQHAVLAFMRLKGHHTATVLAEAIQSIHAKFNIEKKVCCTTTDNGSNFVKAFVEFGSATGIIPDPAILNVEADNQIDTVIVGNEGIEIEVDNETMPNEHAAEASKAFDSENPEQIEVTVVPIHDVLSEAVDEVKELPAHMRCAAHTFNLIATTDALKAVASNGAFRTQFRKTLGKAQALWNSQGRSTVAADAIAKKLGRRLQVPNATRWNSLFDSLSVLCDIFDKGKRLALNQSMEELRLQIPPFHVDDVAFLKEYVNVMKPVAHALDIIQGETYAYIGILLPTVVVTRSKLESMSQTELEYCSSLVLSLLDGINSRFERQFNNESCVLAAAFHPMFRLAWLRQYDTTTKASSIKKRMLQLIEVELDNVTQPQNSSSSSSSSPELVESDAVSSLKSVCPVEFFSSALQPTKSGQRLKTPRTRAQQILSTWLDGIWKPNLGVSEHAFSDPVLLKLFVRFNTAIPSSAAVERLFSMGTDVLRAKRGSLSDLSLARLLLLRGNKHLHDCT</sequence>
<evidence type="ECO:0000256" key="4">
    <source>
        <dbReference type="PROSITE-ProRule" id="PRU00027"/>
    </source>
</evidence>
<keyword evidence="3" id="KW-0862">Zinc</keyword>
<evidence type="ECO:0000256" key="2">
    <source>
        <dbReference type="ARBA" id="ARBA00022771"/>
    </source>
</evidence>
<evidence type="ECO:0000259" key="6">
    <source>
        <dbReference type="PROSITE" id="PS50808"/>
    </source>
</evidence>
<protein>
    <recommendedName>
        <fullName evidence="6">BED-type domain-containing protein</fullName>
    </recommendedName>
</protein>
<feature type="domain" description="BED-type" evidence="6">
    <location>
        <begin position="37"/>
        <end position="100"/>
    </location>
</feature>
<dbReference type="Proteomes" id="UP000215902">
    <property type="component" value="Unassembled WGS sequence"/>
</dbReference>
<feature type="compositionally biased region" description="Polar residues" evidence="5">
    <location>
        <begin position="133"/>
        <end position="146"/>
    </location>
</feature>
<keyword evidence="8" id="KW-1185">Reference proteome</keyword>
<evidence type="ECO:0000256" key="3">
    <source>
        <dbReference type="ARBA" id="ARBA00022833"/>
    </source>
</evidence>
<evidence type="ECO:0000256" key="1">
    <source>
        <dbReference type="ARBA" id="ARBA00022723"/>
    </source>
</evidence>